<gene>
    <name evidence="2" type="primary">LOC107769395</name>
</gene>
<reference evidence="2" key="1">
    <citation type="submission" date="2025-08" db="UniProtKB">
        <authorList>
            <consortium name="RefSeq"/>
        </authorList>
    </citation>
    <scope>IDENTIFICATION</scope>
</reference>
<dbReference type="OrthoDB" id="414945at2759"/>
<dbReference type="STRING" id="4097.A0A1S3XWK7"/>
<dbReference type="KEGG" id="nta:107769395"/>
<dbReference type="SUPFAM" id="SSF56672">
    <property type="entry name" value="DNA/RNA polymerases"/>
    <property type="match status" value="1"/>
</dbReference>
<evidence type="ECO:0000313" key="2">
    <source>
        <dbReference type="RefSeq" id="XP_016444087.1"/>
    </source>
</evidence>
<organism evidence="2">
    <name type="scientific">Nicotiana tabacum</name>
    <name type="common">Common tobacco</name>
    <dbReference type="NCBI Taxonomy" id="4097"/>
    <lineage>
        <taxon>Eukaryota</taxon>
        <taxon>Viridiplantae</taxon>
        <taxon>Streptophyta</taxon>
        <taxon>Embryophyta</taxon>
        <taxon>Tracheophyta</taxon>
        <taxon>Spermatophyta</taxon>
        <taxon>Magnoliopsida</taxon>
        <taxon>eudicotyledons</taxon>
        <taxon>Gunneridae</taxon>
        <taxon>Pentapetalae</taxon>
        <taxon>asterids</taxon>
        <taxon>lamiids</taxon>
        <taxon>Solanales</taxon>
        <taxon>Solanaceae</taxon>
        <taxon>Nicotianoideae</taxon>
        <taxon>Nicotianeae</taxon>
        <taxon>Nicotiana</taxon>
    </lineage>
</organism>
<dbReference type="Pfam" id="PF07727">
    <property type="entry name" value="RVT_2"/>
    <property type="match status" value="1"/>
</dbReference>
<accession>A0A1S3XWK7</accession>
<name>A0A1S3XWK7_TOBAC</name>
<dbReference type="PANTHER" id="PTHR11439:SF498">
    <property type="entry name" value="DNAK FAMILY PROTEIN"/>
    <property type="match status" value="1"/>
</dbReference>
<dbReference type="InterPro" id="IPR043502">
    <property type="entry name" value="DNA/RNA_pol_sf"/>
</dbReference>
<evidence type="ECO:0000259" key="1">
    <source>
        <dbReference type="Pfam" id="PF07727"/>
    </source>
</evidence>
<dbReference type="PANTHER" id="PTHR11439">
    <property type="entry name" value="GAG-POL-RELATED RETROTRANSPOSON"/>
    <property type="match status" value="1"/>
</dbReference>
<dbReference type="RefSeq" id="XP_016444087.1">
    <property type="nucleotide sequence ID" value="XM_016588601.1"/>
</dbReference>
<feature type="domain" description="Reverse transcriptase Ty1/copia-type" evidence="1">
    <location>
        <begin position="36"/>
        <end position="90"/>
    </location>
</feature>
<dbReference type="AlphaFoldDB" id="A0A1S3XWK7"/>
<dbReference type="PaxDb" id="4097-A0A1S3XWK7"/>
<protein>
    <submittedName>
        <fullName evidence="2">Uncharacterized mitochondrial protein AtMg00810-like</fullName>
    </submittedName>
</protein>
<proteinExistence type="predicted"/>
<sequence length="312" mass="35099">MKFPSGMFSPSPNHVCLLRKSLYGLKQASRQWYVRLAVYVDDILISGNDSYEISALKSFLSLEFKVRDLENLHYFLGMEILREAQGIILSADEGPLVSNPTVYRYLVGKLNYLTHTRPDLSFFVLKLSQYMQSPRLSLYMTAIRVLRYLCSDPGQRIILNSDPSQKFVAFCDADRASCPESRCSVSGFYIALGRSPITRKSKKQASISLSSAEVEYRSMRRVVAELTWLTRLLEDLSVPPSLPVLYLSGLISLSHIPSSPQLTDLFTKSLSGPAHISALRKLDITFVPSNLRGYVEIIVSHGSSQKKIKEES</sequence>
<dbReference type="CDD" id="cd09272">
    <property type="entry name" value="RNase_HI_RT_Ty1"/>
    <property type="match status" value="1"/>
</dbReference>
<dbReference type="InterPro" id="IPR013103">
    <property type="entry name" value="RVT_2"/>
</dbReference>